<comment type="caution">
    <text evidence="8">The sequence shown here is derived from an EMBL/GenBank/DDBJ whole genome shotgun (WGS) entry which is preliminary data.</text>
</comment>
<feature type="transmembrane region" description="Helical" evidence="7">
    <location>
        <begin position="300"/>
        <end position="319"/>
    </location>
</feature>
<keyword evidence="6 7" id="KW-0472">Membrane</keyword>
<feature type="transmembrane region" description="Helical" evidence="7">
    <location>
        <begin position="46"/>
        <end position="65"/>
    </location>
</feature>
<dbReference type="PANTHER" id="PTHR23517:SF2">
    <property type="entry name" value="MULTIDRUG RESISTANCE PROTEIN MDTH"/>
    <property type="match status" value="1"/>
</dbReference>
<sequence length="399" mass="40501">MTITSPIERALTWSTVTGSTAKGVLFGVSALYFTTVVGLSPGTVGAGLTLAGVTGIAAAFGAGHLCDRFGAHRVLIMAIAGHGAALAVYCFARTLIAFLIVACLAAGTQAAQRTAQATLLARHFTGPGRLETRARLRVATNVFVGAGSALAAGALAVGTATAYTTAMLVAAVLVLSSTVPLRALRGLRHDDEPVAAQAAGRPPLRDRRYVAVAGLNAVITMQFGLLTVGMPLWVTAHTNAPAPTVALLLVLNTILVTLFQVRAARLVRDVPTAGRVVFRAALLLVLACLLYAAAAQGGAAIAVGVLVLAVLAHTAGEVLSEAGGWELAFELADPRNVGAYQGVSQTGFAIGTALAPAVVTSTVISHGTSGWLLLGVVFLSAGTGTYAVASRSPVSSQHR</sequence>
<evidence type="ECO:0000313" key="9">
    <source>
        <dbReference type="Proteomes" id="UP000598146"/>
    </source>
</evidence>
<comment type="subcellular location">
    <subcellularLocation>
        <location evidence="1">Cell membrane</location>
        <topology evidence="1">Multi-pass membrane protein</topology>
    </subcellularLocation>
</comment>
<feature type="transmembrane region" description="Helical" evidence="7">
    <location>
        <begin position="276"/>
        <end position="294"/>
    </location>
</feature>
<dbReference type="InterPro" id="IPR011701">
    <property type="entry name" value="MFS"/>
</dbReference>
<keyword evidence="2" id="KW-0813">Transport</keyword>
<dbReference type="GO" id="GO:0005886">
    <property type="term" value="C:plasma membrane"/>
    <property type="evidence" value="ECO:0007669"/>
    <property type="project" value="UniProtKB-SubCell"/>
</dbReference>
<feature type="transmembrane region" description="Helical" evidence="7">
    <location>
        <begin position="20"/>
        <end position="39"/>
    </location>
</feature>
<feature type="transmembrane region" description="Helical" evidence="7">
    <location>
        <begin position="209"/>
        <end position="233"/>
    </location>
</feature>
<feature type="transmembrane region" description="Helical" evidence="7">
    <location>
        <begin position="245"/>
        <end position="264"/>
    </location>
</feature>
<proteinExistence type="predicted"/>
<dbReference type="Gene3D" id="1.20.1250.20">
    <property type="entry name" value="MFS general substrate transporter like domains"/>
    <property type="match status" value="1"/>
</dbReference>
<evidence type="ECO:0000256" key="7">
    <source>
        <dbReference type="SAM" id="Phobius"/>
    </source>
</evidence>
<dbReference type="AlphaFoldDB" id="A0A931CNM0"/>
<evidence type="ECO:0000256" key="6">
    <source>
        <dbReference type="ARBA" id="ARBA00023136"/>
    </source>
</evidence>
<feature type="transmembrane region" description="Helical" evidence="7">
    <location>
        <begin position="339"/>
        <end position="359"/>
    </location>
</feature>
<evidence type="ECO:0000256" key="3">
    <source>
        <dbReference type="ARBA" id="ARBA00022475"/>
    </source>
</evidence>
<organism evidence="8 9">
    <name type="scientific">Actinoplanes aureus</name>
    <dbReference type="NCBI Taxonomy" id="2792083"/>
    <lineage>
        <taxon>Bacteria</taxon>
        <taxon>Bacillati</taxon>
        <taxon>Actinomycetota</taxon>
        <taxon>Actinomycetes</taxon>
        <taxon>Micromonosporales</taxon>
        <taxon>Micromonosporaceae</taxon>
        <taxon>Actinoplanes</taxon>
    </lineage>
</organism>
<evidence type="ECO:0000256" key="4">
    <source>
        <dbReference type="ARBA" id="ARBA00022692"/>
    </source>
</evidence>
<feature type="transmembrane region" description="Helical" evidence="7">
    <location>
        <begin position="163"/>
        <end position="181"/>
    </location>
</feature>
<feature type="transmembrane region" description="Helical" evidence="7">
    <location>
        <begin position="371"/>
        <end position="389"/>
    </location>
</feature>
<keyword evidence="9" id="KW-1185">Reference proteome</keyword>
<evidence type="ECO:0000256" key="1">
    <source>
        <dbReference type="ARBA" id="ARBA00004651"/>
    </source>
</evidence>
<keyword evidence="4 7" id="KW-0812">Transmembrane</keyword>
<evidence type="ECO:0000313" key="8">
    <source>
        <dbReference type="EMBL" id="MBG0568195.1"/>
    </source>
</evidence>
<dbReference type="Proteomes" id="UP000598146">
    <property type="component" value="Unassembled WGS sequence"/>
</dbReference>
<dbReference type="Pfam" id="PF07690">
    <property type="entry name" value="MFS_1"/>
    <property type="match status" value="1"/>
</dbReference>
<reference evidence="8" key="1">
    <citation type="submission" date="2020-11" db="EMBL/GenBank/DDBJ databases">
        <title>Isolation and identification of active actinomycetes.</title>
        <authorList>
            <person name="Sun X."/>
        </authorList>
    </citation>
    <scope>NUCLEOTIDE SEQUENCE</scope>
    <source>
        <strain evidence="8">NEAU-A11</strain>
    </source>
</reference>
<gene>
    <name evidence="8" type="ORF">I4J89_42885</name>
</gene>
<dbReference type="PANTHER" id="PTHR23517">
    <property type="entry name" value="RESISTANCE PROTEIN MDTM, PUTATIVE-RELATED-RELATED"/>
    <property type="match status" value="1"/>
</dbReference>
<protein>
    <submittedName>
        <fullName evidence="8">MFS transporter</fullName>
    </submittedName>
</protein>
<accession>A0A931CNM0</accession>
<evidence type="ECO:0000256" key="2">
    <source>
        <dbReference type="ARBA" id="ARBA00022448"/>
    </source>
</evidence>
<keyword evidence="3" id="KW-1003">Cell membrane</keyword>
<evidence type="ECO:0000256" key="5">
    <source>
        <dbReference type="ARBA" id="ARBA00022989"/>
    </source>
</evidence>
<dbReference type="SUPFAM" id="SSF103473">
    <property type="entry name" value="MFS general substrate transporter"/>
    <property type="match status" value="1"/>
</dbReference>
<dbReference type="RefSeq" id="WP_196419970.1">
    <property type="nucleotide sequence ID" value="NZ_JADQTO010000035.1"/>
</dbReference>
<dbReference type="InterPro" id="IPR050171">
    <property type="entry name" value="MFS_Transporters"/>
</dbReference>
<keyword evidence="5 7" id="KW-1133">Transmembrane helix</keyword>
<name>A0A931CNM0_9ACTN</name>
<dbReference type="GO" id="GO:0022857">
    <property type="term" value="F:transmembrane transporter activity"/>
    <property type="evidence" value="ECO:0007669"/>
    <property type="project" value="InterPro"/>
</dbReference>
<feature type="transmembrane region" description="Helical" evidence="7">
    <location>
        <begin position="85"/>
        <end position="106"/>
    </location>
</feature>
<dbReference type="InterPro" id="IPR036259">
    <property type="entry name" value="MFS_trans_sf"/>
</dbReference>
<dbReference type="EMBL" id="JADQTO010000035">
    <property type="protein sequence ID" value="MBG0568195.1"/>
    <property type="molecule type" value="Genomic_DNA"/>
</dbReference>